<keyword evidence="1" id="KW-1133">Transmembrane helix</keyword>
<name>A0ABR8J974_9NOST</name>
<dbReference type="Pfam" id="PF14110">
    <property type="entry name" value="DUF4282"/>
    <property type="match status" value="1"/>
</dbReference>
<keyword evidence="1" id="KW-0812">Transmembrane</keyword>
<dbReference type="Proteomes" id="UP000660381">
    <property type="component" value="Unassembled WGS sequence"/>
</dbReference>
<evidence type="ECO:0000313" key="3">
    <source>
        <dbReference type="Proteomes" id="UP000660381"/>
    </source>
</evidence>
<reference evidence="2 3" key="1">
    <citation type="journal article" date="2020" name="ISME J.">
        <title>Comparative genomics reveals insights into cyanobacterial evolution and habitat adaptation.</title>
        <authorList>
            <person name="Chen M.Y."/>
            <person name="Teng W.K."/>
            <person name="Zhao L."/>
            <person name="Hu C.X."/>
            <person name="Zhou Y.K."/>
            <person name="Han B.P."/>
            <person name="Song L.R."/>
            <person name="Shu W.S."/>
        </authorList>
    </citation>
    <scope>NUCLEOTIDE SEQUENCE [LARGE SCALE GENOMIC DNA]</scope>
    <source>
        <strain evidence="2 3">FACHB-362</strain>
    </source>
</reference>
<comment type="caution">
    <text evidence="2">The sequence shown here is derived from an EMBL/GenBank/DDBJ whole genome shotgun (WGS) entry which is preliminary data.</text>
</comment>
<keyword evidence="1" id="KW-0472">Membrane</keyword>
<dbReference type="RefSeq" id="WP_190909043.1">
    <property type="nucleotide sequence ID" value="NZ_JACJTQ010000067.1"/>
</dbReference>
<dbReference type="EMBL" id="JACJTQ010000067">
    <property type="protein sequence ID" value="MBD2694926.1"/>
    <property type="molecule type" value="Genomic_DNA"/>
</dbReference>
<feature type="transmembrane region" description="Helical" evidence="1">
    <location>
        <begin position="20"/>
        <end position="45"/>
    </location>
</feature>
<protein>
    <submittedName>
        <fullName evidence="2">DUF4282 domain-containing protein</fullName>
    </submittedName>
</protein>
<accession>A0ABR8J974</accession>
<dbReference type="InterPro" id="IPR025557">
    <property type="entry name" value="DUF4282"/>
</dbReference>
<evidence type="ECO:0000313" key="2">
    <source>
        <dbReference type="EMBL" id="MBD2694926.1"/>
    </source>
</evidence>
<feature type="transmembrane region" description="Helical" evidence="1">
    <location>
        <begin position="52"/>
        <end position="72"/>
    </location>
</feature>
<organism evidence="2 3">
    <name type="scientific">Anabaena catenula FACHB-362</name>
    <dbReference type="NCBI Taxonomy" id="2692877"/>
    <lineage>
        <taxon>Bacteria</taxon>
        <taxon>Bacillati</taxon>
        <taxon>Cyanobacteriota</taxon>
        <taxon>Cyanophyceae</taxon>
        <taxon>Nostocales</taxon>
        <taxon>Nostocaceae</taxon>
        <taxon>Anabaena</taxon>
    </lineage>
</organism>
<evidence type="ECO:0000256" key="1">
    <source>
        <dbReference type="SAM" id="Phobius"/>
    </source>
</evidence>
<proteinExistence type="predicted"/>
<gene>
    <name evidence="2" type="ORF">H6G68_24855</name>
</gene>
<sequence>MARSRGFFTVLFDFSFSEFITPSIIGVLYGIGMFFAGLGGLGIILSGFNQGFFPGIVSLLLAPLVFFLYIIFIRVGLEGLLVAFRTAANTGRTADNTESLRNP</sequence>
<keyword evidence="3" id="KW-1185">Reference proteome</keyword>